<sequence length="271" mass="27438">MAVGKALQSVPTALARNPLIVALFAVFGLVQSVQVVTQQLSPIVGLALSALTILLYVLGMPFVQGGLIAMADESLRGRTTLGTFLRAGKSNYLSLFGATLIVFLVNALIGIAVVAAVLTGAVSLAAVESGSGLLVAGAVALLAAVLYLAFSFFVQFYGQEIVLNDASAVAGLKGSASLVRRNLLSAAGYLVVSFVGGGALGAVIGVASTLLLPQPSLHGTLNQAAVPGLVGYIVVTVLVTALLGSILLVFSVAFYREIHGGRSRTSEAAGV</sequence>
<keyword evidence="1" id="KW-0812">Transmembrane</keyword>
<evidence type="ECO:0000313" key="4">
    <source>
        <dbReference type="EMBL" id="SDR08792.1"/>
    </source>
</evidence>
<dbReference type="RefSeq" id="WP_092539040.1">
    <property type="nucleotide sequence ID" value="NZ_FNKQ01000005.1"/>
</dbReference>
<dbReference type="AlphaFoldDB" id="A0A1H1G6B3"/>
<protein>
    <recommendedName>
        <fullName evidence="2">DUF7847 domain-containing protein</fullName>
    </recommendedName>
</protein>
<feature type="transmembrane region" description="Helical" evidence="1">
    <location>
        <begin position="133"/>
        <end position="154"/>
    </location>
</feature>
<gene>
    <name evidence="3" type="ORF">DWB78_16825</name>
    <name evidence="4" type="ORF">SAMN05216278_3552</name>
</gene>
<feature type="transmembrane region" description="Helical" evidence="1">
    <location>
        <begin position="42"/>
        <end position="71"/>
    </location>
</feature>
<keyword evidence="1" id="KW-0472">Membrane</keyword>
<dbReference type="Proteomes" id="UP000255421">
    <property type="component" value="Unassembled WGS sequence"/>
</dbReference>
<dbReference type="OrthoDB" id="241125at2157"/>
<evidence type="ECO:0000256" key="1">
    <source>
        <dbReference type="SAM" id="Phobius"/>
    </source>
</evidence>
<reference evidence="5" key="1">
    <citation type="submission" date="2016-10" db="EMBL/GenBank/DDBJ databases">
        <authorList>
            <person name="Varghese N."/>
            <person name="Submissions S."/>
        </authorList>
    </citation>
    <scope>NUCLEOTIDE SEQUENCE [LARGE SCALE GENOMIC DNA]</scope>
    <source>
        <strain evidence="5">CGMCC 1.12397</strain>
    </source>
</reference>
<dbReference type="EMBL" id="FNKQ01000005">
    <property type="protein sequence ID" value="SDR08792.1"/>
    <property type="molecule type" value="Genomic_DNA"/>
</dbReference>
<dbReference type="Proteomes" id="UP000199289">
    <property type="component" value="Unassembled WGS sequence"/>
</dbReference>
<reference evidence="3 6" key="3">
    <citation type="submission" date="2018-07" db="EMBL/GenBank/DDBJ databases">
        <title>Genome sequence of extremly halophilic archaeon Halopelagius longus strain BC12-B1.</title>
        <authorList>
            <person name="Zhang X."/>
        </authorList>
    </citation>
    <scope>NUCLEOTIDE SEQUENCE [LARGE SCALE GENOMIC DNA]</scope>
    <source>
        <strain evidence="3 6">BC12-B1</strain>
    </source>
</reference>
<accession>A0A1H1G6B3</accession>
<proteinExistence type="predicted"/>
<feature type="transmembrane region" description="Helical" evidence="1">
    <location>
        <begin position="187"/>
        <end position="212"/>
    </location>
</feature>
<name>A0A1H1G6B3_9EURY</name>
<evidence type="ECO:0000313" key="6">
    <source>
        <dbReference type="Proteomes" id="UP000255421"/>
    </source>
</evidence>
<dbReference type="InterPro" id="IPR057169">
    <property type="entry name" value="DUF7847"/>
</dbReference>
<keyword evidence="6" id="KW-1185">Reference proteome</keyword>
<feature type="transmembrane region" description="Helical" evidence="1">
    <location>
        <begin position="92"/>
        <end position="121"/>
    </location>
</feature>
<keyword evidence="1" id="KW-1133">Transmembrane helix</keyword>
<evidence type="ECO:0000313" key="5">
    <source>
        <dbReference type="Proteomes" id="UP000199289"/>
    </source>
</evidence>
<organism evidence="4 5">
    <name type="scientific">Halopelagius longus</name>
    <dbReference type="NCBI Taxonomy" id="1236180"/>
    <lineage>
        <taxon>Archaea</taxon>
        <taxon>Methanobacteriati</taxon>
        <taxon>Methanobacteriota</taxon>
        <taxon>Stenosarchaea group</taxon>
        <taxon>Halobacteria</taxon>
        <taxon>Halobacteriales</taxon>
        <taxon>Haloferacaceae</taxon>
    </lineage>
</organism>
<evidence type="ECO:0000313" key="3">
    <source>
        <dbReference type="EMBL" id="RDI69814.1"/>
    </source>
</evidence>
<dbReference type="Pfam" id="PF25231">
    <property type="entry name" value="DUF7847"/>
    <property type="match status" value="1"/>
</dbReference>
<evidence type="ECO:0000259" key="2">
    <source>
        <dbReference type="Pfam" id="PF25231"/>
    </source>
</evidence>
<reference evidence="4" key="2">
    <citation type="submission" date="2016-10" db="EMBL/GenBank/DDBJ databases">
        <authorList>
            <person name="de Groot N.N."/>
        </authorList>
    </citation>
    <scope>NUCLEOTIDE SEQUENCE [LARGE SCALE GENOMIC DNA]</scope>
    <source>
        <strain evidence="4">CGMCC 1.12397</strain>
    </source>
</reference>
<feature type="domain" description="DUF7847" evidence="2">
    <location>
        <begin position="1"/>
        <end position="257"/>
    </location>
</feature>
<feature type="transmembrane region" description="Helical" evidence="1">
    <location>
        <begin position="232"/>
        <end position="255"/>
    </location>
</feature>
<dbReference type="EMBL" id="QQST01000003">
    <property type="protein sequence ID" value="RDI69814.1"/>
    <property type="molecule type" value="Genomic_DNA"/>
</dbReference>